<organism evidence="1 2">
    <name type="scientific">Eumeta variegata</name>
    <name type="common">Bagworm moth</name>
    <name type="synonym">Eumeta japonica</name>
    <dbReference type="NCBI Taxonomy" id="151549"/>
    <lineage>
        <taxon>Eukaryota</taxon>
        <taxon>Metazoa</taxon>
        <taxon>Ecdysozoa</taxon>
        <taxon>Arthropoda</taxon>
        <taxon>Hexapoda</taxon>
        <taxon>Insecta</taxon>
        <taxon>Pterygota</taxon>
        <taxon>Neoptera</taxon>
        <taxon>Endopterygota</taxon>
        <taxon>Lepidoptera</taxon>
        <taxon>Glossata</taxon>
        <taxon>Ditrysia</taxon>
        <taxon>Tineoidea</taxon>
        <taxon>Psychidae</taxon>
        <taxon>Oiketicinae</taxon>
        <taxon>Eumeta</taxon>
    </lineage>
</organism>
<accession>A0A4C1WHF0</accession>
<dbReference type="Proteomes" id="UP000299102">
    <property type="component" value="Unassembled WGS sequence"/>
</dbReference>
<evidence type="ECO:0000313" key="2">
    <source>
        <dbReference type="Proteomes" id="UP000299102"/>
    </source>
</evidence>
<reference evidence="1 2" key="1">
    <citation type="journal article" date="2019" name="Commun. Biol.">
        <title>The bagworm genome reveals a unique fibroin gene that provides high tensile strength.</title>
        <authorList>
            <person name="Kono N."/>
            <person name="Nakamura H."/>
            <person name="Ohtoshi R."/>
            <person name="Tomita M."/>
            <person name="Numata K."/>
            <person name="Arakawa K."/>
        </authorList>
    </citation>
    <scope>NUCLEOTIDE SEQUENCE [LARGE SCALE GENOMIC DNA]</scope>
</reference>
<evidence type="ECO:0000313" key="1">
    <source>
        <dbReference type="EMBL" id="GBP49952.1"/>
    </source>
</evidence>
<comment type="caution">
    <text evidence="1">The sequence shown here is derived from an EMBL/GenBank/DDBJ whole genome shotgun (WGS) entry which is preliminary data.</text>
</comment>
<name>A0A4C1WHF0_EUMVA</name>
<proteinExistence type="predicted"/>
<keyword evidence="2" id="KW-1185">Reference proteome</keyword>
<dbReference type="EMBL" id="BGZK01000555">
    <property type="protein sequence ID" value="GBP49952.1"/>
    <property type="molecule type" value="Genomic_DNA"/>
</dbReference>
<dbReference type="AlphaFoldDB" id="A0A4C1WHF0"/>
<protein>
    <submittedName>
        <fullName evidence="1">Uncharacterized protein</fullName>
    </submittedName>
</protein>
<gene>
    <name evidence="1" type="ORF">EVAR_37036_1</name>
</gene>
<sequence length="118" mass="12909">MRLLLEAIKIASKTECETKSRTRGGIEVMTVTALLFPGKETSKMRVTTGSKFKVGAGRHQIATQLAATKCSELHKVANKSLQISVGARWRCDGDRRVRTEPAAAQSVLRAWGNTIKLV</sequence>